<accession>A0A8J4V8D5</accession>
<sequence>TSTAWVGELGQQKGWVSELGRRKFSTNPAQTGDKPRNQAPTEQIGDGAWGDGSRRDGVSAVGELAGELRDEGDEGGLLDG</sequence>
<keyword evidence="3" id="KW-1185">Reference proteome</keyword>
<feature type="region of interest" description="Disordered" evidence="1">
    <location>
        <begin position="17"/>
        <end position="59"/>
    </location>
</feature>
<evidence type="ECO:0000313" key="3">
    <source>
        <dbReference type="Proteomes" id="UP000737018"/>
    </source>
</evidence>
<proteinExistence type="predicted"/>
<gene>
    <name evidence="2" type="ORF">CMV_025686</name>
</gene>
<dbReference type="EMBL" id="JRKL02006953">
    <property type="protein sequence ID" value="KAF3948297.1"/>
    <property type="molecule type" value="Genomic_DNA"/>
</dbReference>
<protein>
    <submittedName>
        <fullName evidence="2">Uncharacterized protein</fullName>
    </submittedName>
</protein>
<evidence type="ECO:0000313" key="2">
    <source>
        <dbReference type="EMBL" id="KAF3948297.1"/>
    </source>
</evidence>
<name>A0A8J4V8D5_9ROSI</name>
<feature type="non-terminal residue" evidence="2">
    <location>
        <position position="1"/>
    </location>
</feature>
<evidence type="ECO:0000256" key="1">
    <source>
        <dbReference type="SAM" id="MobiDB-lite"/>
    </source>
</evidence>
<comment type="caution">
    <text evidence="2">The sequence shown here is derived from an EMBL/GenBank/DDBJ whole genome shotgun (WGS) entry which is preliminary data.</text>
</comment>
<organism evidence="2 3">
    <name type="scientific">Castanea mollissima</name>
    <name type="common">Chinese chestnut</name>
    <dbReference type="NCBI Taxonomy" id="60419"/>
    <lineage>
        <taxon>Eukaryota</taxon>
        <taxon>Viridiplantae</taxon>
        <taxon>Streptophyta</taxon>
        <taxon>Embryophyta</taxon>
        <taxon>Tracheophyta</taxon>
        <taxon>Spermatophyta</taxon>
        <taxon>Magnoliopsida</taxon>
        <taxon>eudicotyledons</taxon>
        <taxon>Gunneridae</taxon>
        <taxon>Pentapetalae</taxon>
        <taxon>rosids</taxon>
        <taxon>fabids</taxon>
        <taxon>Fagales</taxon>
        <taxon>Fagaceae</taxon>
        <taxon>Castanea</taxon>
    </lineage>
</organism>
<dbReference type="AlphaFoldDB" id="A0A8J4V8D5"/>
<reference evidence="2" key="1">
    <citation type="submission" date="2020-03" db="EMBL/GenBank/DDBJ databases">
        <title>Castanea mollissima Vanexum genome sequencing.</title>
        <authorList>
            <person name="Staton M."/>
        </authorList>
    </citation>
    <scope>NUCLEOTIDE SEQUENCE</scope>
    <source>
        <tissue evidence="2">Leaf</tissue>
    </source>
</reference>
<dbReference type="Proteomes" id="UP000737018">
    <property type="component" value="Unassembled WGS sequence"/>
</dbReference>